<dbReference type="AlphaFoldDB" id="A0A1L5NVE9"/>
<sequence length="73" mass="7869">MRELWSHGQALRGVRGPFGGIAHQAKRGAAILVFNLAKHEELAEALRGKLWPASVEALLLPKRAGRSRSGGIC</sequence>
<name>A0A1L5NVE9_9HYPH</name>
<geneLocation type="plasmid" evidence="2">
    <name>prgalie4872d</name>
</geneLocation>
<protein>
    <submittedName>
        <fullName evidence="1">Uncharacterized protein</fullName>
    </submittedName>
</protein>
<dbReference type="Proteomes" id="UP000184749">
    <property type="component" value="Plasmid pRgalIE4872d"/>
</dbReference>
<organism evidence="1 2">
    <name type="scientific">Rhizobium gallicum</name>
    <dbReference type="NCBI Taxonomy" id="56730"/>
    <lineage>
        <taxon>Bacteria</taxon>
        <taxon>Pseudomonadati</taxon>
        <taxon>Pseudomonadota</taxon>
        <taxon>Alphaproteobacteria</taxon>
        <taxon>Hyphomicrobiales</taxon>
        <taxon>Rhizobiaceae</taxon>
        <taxon>Rhizobium/Agrobacterium group</taxon>
        <taxon>Rhizobium</taxon>
    </lineage>
</organism>
<evidence type="ECO:0000313" key="1">
    <source>
        <dbReference type="EMBL" id="APO71893.1"/>
    </source>
</evidence>
<proteinExistence type="predicted"/>
<evidence type="ECO:0000313" key="2">
    <source>
        <dbReference type="Proteomes" id="UP000184749"/>
    </source>
</evidence>
<keyword evidence="1" id="KW-0614">Plasmid</keyword>
<dbReference type="EMBL" id="CP017105">
    <property type="protein sequence ID" value="APO71893.1"/>
    <property type="molecule type" value="Genomic_DNA"/>
</dbReference>
<reference evidence="1 2" key="1">
    <citation type="submission" date="2016-09" db="EMBL/GenBank/DDBJ databases">
        <title>The complete genome sequences of Rhizobium gallicum, symbiovars gallicum and phaseoli, symbionts associated to common bean (Phaseolus vulgaris).</title>
        <authorList>
            <person name="Bustos P."/>
            <person name="Santamaria R.I."/>
            <person name="Perez-Carrascal O.M."/>
            <person name="Juarez S."/>
            <person name="Lozano L."/>
            <person name="Martinez-Flores I."/>
            <person name="Martinez-Romero E."/>
            <person name="Cevallos M."/>
            <person name="Romero D."/>
            <person name="Davila G."/>
            <person name="Gonzalez V."/>
        </authorList>
    </citation>
    <scope>NUCLEOTIDE SEQUENCE [LARGE SCALE GENOMIC DNA]</scope>
    <source>
        <strain evidence="1 2">IE4872</strain>
        <plasmid evidence="2">prgalie4872d</plasmid>
    </source>
</reference>
<gene>
    <name evidence="1" type="ORF">IE4872_PD01369</name>
</gene>
<accession>A0A1L5NVE9</accession>